<evidence type="ECO:0000256" key="3">
    <source>
        <dbReference type="ARBA" id="ARBA00022723"/>
    </source>
</evidence>
<dbReference type="InterPro" id="IPR034466">
    <property type="entry name" value="Methyltransferase_Class_B"/>
</dbReference>
<dbReference type="KEGG" id="ckr:CKR_2284"/>
<dbReference type="AlphaFoldDB" id="B9E4B0"/>
<comment type="cofactor">
    <cofactor evidence="1">
        <name>[4Fe-4S] cluster</name>
        <dbReference type="ChEBI" id="CHEBI:49883"/>
    </cofactor>
</comment>
<dbReference type="Gene3D" id="3.40.50.280">
    <property type="entry name" value="Cobalamin-binding domain"/>
    <property type="match status" value="1"/>
</dbReference>
<dbReference type="SMART" id="SM00729">
    <property type="entry name" value="Elp3"/>
    <property type="match status" value="1"/>
</dbReference>
<evidence type="ECO:0000256" key="4">
    <source>
        <dbReference type="ARBA" id="ARBA00023004"/>
    </source>
</evidence>
<protein>
    <recommendedName>
        <fullName evidence="6">Radical SAM core domain-containing protein</fullName>
    </recommendedName>
</protein>
<dbReference type="CDD" id="cd01335">
    <property type="entry name" value="Radical_SAM"/>
    <property type="match status" value="1"/>
</dbReference>
<dbReference type="InterPro" id="IPR023404">
    <property type="entry name" value="rSAM_horseshoe"/>
</dbReference>
<keyword evidence="5" id="KW-0411">Iron-sulfur</keyword>
<dbReference type="InterPro" id="IPR051198">
    <property type="entry name" value="BchE-like"/>
</dbReference>
<dbReference type="Proteomes" id="UP000007969">
    <property type="component" value="Chromosome"/>
</dbReference>
<feature type="domain" description="Radical SAM core" evidence="6">
    <location>
        <begin position="171"/>
        <end position="411"/>
    </location>
</feature>
<keyword evidence="2" id="KW-0949">S-adenosyl-L-methionine</keyword>
<evidence type="ECO:0000256" key="2">
    <source>
        <dbReference type="ARBA" id="ARBA00022691"/>
    </source>
</evidence>
<dbReference type="PANTHER" id="PTHR43409:SF3">
    <property type="entry name" value="HYPOTHETICAL METHYLTRANSFERASE"/>
    <property type="match status" value="1"/>
</dbReference>
<dbReference type="SFLD" id="SFLDG01123">
    <property type="entry name" value="methyltransferase_(Class_B)"/>
    <property type="match status" value="1"/>
</dbReference>
<evidence type="ECO:0000313" key="7">
    <source>
        <dbReference type="EMBL" id="BAH07335.1"/>
    </source>
</evidence>
<dbReference type="PANTHER" id="PTHR43409">
    <property type="entry name" value="ANAEROBIC MAGNESIUM-PROTOPORPHYRIN IX MONOMETHYL ESTER CYCLASE-RELATED"/>
    <property type="match status" value="1"/>
</dbReference>
<reference evidence="8" key="1">
    <citation type="submission" date="2005-09" db="EMBL/GenBank/DDBJ databases">
        <title>Complete genome sequence of Clostridium kluyveri and comparative genomics of Clostridia species.</title>
        <authorList>
            <person name="Inui M."/>
            <person name="Nonaka H."/>
            <person name="Shinoda Y."/>
            <person name="Ikenaga Y."/>
            <person name="Abe M."/>
            <person name="Naito K."/>
            <person name="Vertes A.A."/>
            <person name="Yukawa H."/>
        </authorList>
    </citation>
    <scope>NUCLEOTIDE SEQUENCE [LARGE SCALE GENOMIC DNA]</scope>
    <source>
        <strain evidence="8">NBRC 12016</strain>
    </source>
</reference>
<keyword evidence="4" id="KW-0408">Iron</keyword>
<dbReference type="InterPro" id="IPR007197">
    <property type="entry name" value="rSAM"/>
</dbReference>
<keyword evidence="3" id="KW-0479">Metal-binding</keyword>
<evidence type="ECO:0000256" key="5">
    <source>
        <dbReference type="ARBA" id="ARBA00023014"/>
    </source>
</evidence>
<dbReference type="GO" id="GO:0031419">
    <property type="term" value="F:cobalamin binding"/>
    <property type="evidence" value="ECO:0007669"/>
    <property type="project" value="InterPro"/>
</dbReference>
<gene>
    <name evidence="7" type="ordered locus">CKR_2284</name>
</gene>
<evidence type="ECO:0000256" key="1">
    <source>
        <dbReference type="ARBA" id="ARBA00001966"/>
    </source>
</evidence>
<dbReference type="SUPFAM" id="SSF102114">
    <property type="entry name" value="Radical SAM enzymes"/>
    <property type="match status" value="1"/>
</dbReference>
<dbReference type="InterPro" id="IPR025274">
    <property type="entry name" value="DUF4070"/>
</dbReference>
<dbReference type="EMBL" id="AP009049">
    <property type="protein sequence ID" value="BAH07335.1"/>
    <property type="molecule type" value="Genomic_DNA"/>
</dbReference>
<organism evidence="7 8">
    <name type="scientific">Clostridium kluyveri (strain NBRC 12016)</name>
    <dbReference type="NCBI Taxonomy" id="583346"/>
    <lineage>
        <taxon>Bacteria</taxon>
        <taxon>Bacillati</taxon>
        <taxon>Bacillota</taxon>
        <taxon>Clostridia</taxon>
        <taxon>Eubacteriales</taxon>
        <taxon>Clostridiaceae</taxon>
        <taxon>Clostridium</taxon>
    </lineage>
</organism>
<sequence>MSIIFNERQVIFMKILLAYPKSPETFWGFNHALKFISKKTVFPPLGLITVAAMLPAAWDKKLIHMNVEAIKDDDIKWADFVFISAMVIQKESARDLINRCKKLGVKTVAGEPLFTSEYQDFDDVDYLVLGEGELTIPEFLHDLDNNCLKHMYTTNEWADLSQTPAPLWNLIDMSNYATLNIQYSRGCPFNCEFCDITTLFGRIPRTKPVKHLISELDAIYEMGWKGSIFFVDDNFIGNRKKLKEEVLPALIEWLEQRDYPFSFLTEASINLSDDDELMNLMVRAGFKTVFIGIETVSEESLTECNKVQNKNRNLEECVKKIQRNGLQVQGGFIIGFDSDNKTIFKKMIRFIQDTGIVTAMVGLLNAPRGTLLYKRLKKEGRIEEGFSGNNTSLSINFKPTMNLKELISGYKYVVSTIYSPKQYYERITNFLNEFRPSNFGKRHIGLSEIEAFLKANVYLGLFGKERKYYWKLFFGCMFKRPKVFDLAIAFAICGYHFRKIFEKYT</sequence>
<name>B9E4B0_CLOK1</name>
<dbReference type="GO" id="GO:0003824">
    <property type="term" value="F:catalytic activity"/>
    <property type="evidence" value="ECO:0007669"/>
    <property type="project" value="InterPro"/>
</dbReference>
<proteinExistence type="predicted"/>
<dbReference type="InterPro" id="IPR034530">
    <property type="entry name" value="HpnP-like"/>
</dbReference>
<evidence type="ECO:0000313" key="8">
    <source>
        <dbReference type="Proteomes" id="UP000007969"/>
    </source>
</evidence>
<dbReference type="InterPro" id="IPR006638">
    <property type="entry name" value="Elp3/MiaA/NifB-like_rSAM"/>
</dbReference>
<dbReference type="PROSITE" id="PS51918">
    <property type="entry name" value="RADICAL_SAM"/>
    <property type="match status" value="1"/>
</dbReference>
<dbReference type="Pfam" id="PF02310">
    <property type="entry name" value="B12-binding"/>
    <property type="match status" value="1"/>
</dbReference>
<dbReference type="HOGENOM" id="CLU_021572_5_0_9"/>
<accession>B9E4B0</accession>
<evidence type="ECO:0000259" key="6">
    <source>
        <dbReference type="PROSITE" id="PS51918"/>
    </source>
</evidence>
<dbReference type="GO" id="GO:0051539">
    <property type="term" value="F:4 iron, 4 sulfur cluster binding"/>
    <property type="evidence" value="ECO:0007669"/>
    <property type="project" value="UniProtKB-KW"/>
</dbReference>
<dbReference type="SFLD" id="SFLDF00303">
    <property type="entry name" value="hopanoid_C2-methyltransferase"/>
    <property type="match status" value="1"/>
</dbReference>
<dbReference type="SFLD" id="SFLDG01082">
    <property type="entry name" value="B12-binding_domain_containing"/>
    <property type="match status" value="1"/>
</dbReference>
<dbReference type="InterPro" id="IPR006158">
    <property type="entry name" value="Cobalamin-bd"/>
</dbReference>
<dbReference type="GO" id="GO:0005829">
    <property type="term" value="C:cytosol"/>
    <property type="evidence" value="ECO:0007669"/>
    <property type="project" value="TreeGrafter"/>
</dbReference>
<dbReference type="GO" id="GO:0046872">
    <property type="term" value="F:metal ion binding"/>
    <property type="evidence" value="ECO:0007669"/>
    <property type="project" value="UniProtKB-KW"/>
</dbReference>
<dbReference type="InterPro" id="IPR058240">
    <property type="entry name" value="rSAM_sf"/>
</dbReference>
<dbReference type="SFLD" id="SFLDS00029">
    <property type="entry name" value="Radical_SAM"/>
    <property type="match status" value="1"/>
</dbReference>
<dbReference type="Gene3D" id="3.80.30.20">
    <property type="entry name" value="tm_1862 like domain"/>
    <property type="match status" value="1"/>
</dbReference>
<dbReference type="Pfam" id="PF04055">
    <property type="entry name" value="Radical_SAM"/>
    <property type="match status" value="1"/>
</dbReference>
<dbReference type="Pfam" id="PF13282">
    <property type="entry name" value="DUF4070"/>
    <property type="match status" value="1"/>
</dbReference>